<evidence type="ECO:0000313" key="1">
    <source>
        <dbReference type="EMBL" id="KIJ33273.1"/>
    </source>
</evidence>
<accession>A0A0C9TSK9</accession>
<organism evidence="1 2">
    <name type="scientific">Sphaerobolus stellatus (strain SS14)</name>
    <dbReference type="NCBI Taxonomy" id="990650"/>
    <lineage>
        <taxon>Eukaryota</taxon>
        <taxon>Fungi</taxon>
        <taxon>Dikarya</taxon>
        <taxon>Basidiomycota</taxon>
        <taxon>Agaricomycotina</taxon>
        <taxon>Agaricomycetes</taxon>
        <taxon>Phallomycetidae</taxon>
        <taxon>Geastrales</taxon>
        <taxon>Sphaerobolaceae</taxon>
        <taxon>Sphaerobolus</taxon>
    </lineage>
</organism>
<gene>
    <name evidence="1" type="ORF">M422DRAFT_264822</name>
</gene>
<dbReference type="EMBL" id="KN837215">
    <property type="protein sequence ID" value="KIJ33273.1"/>
    <property type="molecule type" value="Genomic_DNA"/>
</dbReference>
<proteinExistence type="predicted"/>
<sequence length="230" mass="26665">MYLHNMDVSSILGNYYPEPTNAGNPKEYTLRLSGQEARYIPKFRLQGYLTDIEVPQLTNSLPKNLQWSKIRLQVSGFGNEYFMNTILVIRALQEILYRDVANMSREDWQPSAYDKYPAINMSSSYFAKRRHCSPTEFSELIDPHRELALRATAQNLVRHPDFLEEFCERKIIESNDKTILEYQNINPATIQKGQLVEVCVEIKAILTTRARWKTIIIPSAIVIRASQFCP</sequence>
<dbReference type="HOGENOM" id="CLU_095061_0_0_1"/>
<keyword evidence="2" id="KW-1185">Reference proteome</keyword>
<dbReference type="AlphaFoldDB" id="A0A0C9TSK9"/>
<protein>
    <submittedName>
        <fullName evidence="1">Uncharacterized protein</fullName>
    </submittedName>
</protein>
<name>A0A0C9TSK9_SPHS4</name>
<dbReference type="Proteomes" id="UP000054279">
    <property type="component" value="Unassembled WGS sequence"/>
</dbReference>
<reference evidence="1 2" key="1">
    <citation type="submission" date="2014-06" db="EMBL/GenBank/DDBJ databases">
        <title>Evolutionary Origins and Diversification of the Mycorrhizal Mutualists.</title>
        <authorList>
            <consortium name="DOE Joint Genome Institute"/>
            <consortium name="Mycorrhizal Genomics Consortium"/>
            <person name="Kohler A."/>
            <person name="Kuo A."/>
            <person name="Nagy L.G."/>
            <person name="Floudas D."/>
            <person name="Copeland A."/>
            <person name="Barry K.W."/>
            <person name="Cichocki N."/>
            <person name="Veneault-Fourrey C."/>
            <person name="LaButti K."/>
            <person name="Lindquist E.A."/>
            <person name="Lipzen A."/>
            <person name="Lundell T."/>
            <person name="Morin E."/>
            <person name="Murat C."/>
            <person name="Riley R."/>
            <person name="Ohm R."/>
            <person name="Sun H."/>
            <person name="Tunlid A."/>
            <person name="Henrissat B."/>
            <person name="Grigoriev I.V."/>
            <person name="Hibbett D.S."/>
            <person name="Martin F."/>
        </authorList>
    </citation>
    <scope>NUCLEOTIDE SEQUENCE [LARGE SCALE GENOMIC DNA]</scope>
    <source>
        <strain evidence="1 2">SS14</strain>
    </source>
</reference>
<dbReference type="OrthoDB" id="3269456at2759"/>
<evidence type="ECO:0000313" key="2">
    <source>
        <dbReference type="Proteomes" id="UP000054279"/>
    </source>
</evidence>